<dbReference type="EMBL" id="CSTE01000001">
    <property type="protein sequence ID" value="CQR48762.1"/>
    <property type="molecule type" value="Genomic_DNA"/>
</dbReference>
<dbReference type="Proteomes" id="UP000198902">
    <property type="component" value="Unassembled WGS sequence"/>
</dbReference>
<feature type="transmembrane region" description="Helical" evidence="1">
    <location>
        <begin position="110"/>
        <end position="131"/>
    </location>
</feature>
<protein>
    <submittedName>
        <fullName evidence="2">Uncharacterized protein</fullName>
    </submittedName>
</protein>
<keyword evidence="1" id="KW-1133">Transmembrane helix</keyword>
<organism evidence="2 3">
    <name type="scientific">Haloferax massiliensis</name>
    <dbReference type="NCBI Taxonomy" id="1476858"/>
    <lineage>
        <taxon>Archaea</taxon>
        <taxon>Methanobacteriati</taxon>
        <taxon>Methanobacteriota</taxon>
        <taxon>Stenosarchaea group</taxon>
        <taxon>Halobacteria</taxon>
        <taxon>Halobacteriales</taxon>
        <taxon>Haloferacaceae</taxon>
        <taxon>Haloferax</taxon>
    </lineage>
</organism>
<keyword evidence="1" id="KW-0472">Membrane</keyword>
<evidence type="ECO:0000313" key="2">
    <source>
        <dbReference type="EMBL" id="CQR48762.1"/>
    </source>
</evidence>
<proteinExistence type="predicted"/>
<feature type="transmembrane region" description="Helical" evidence="1">
    <location>
        <begin position="77"/>
        <end position="98"/>
    </location>
</feature>
<sequence>MSFNDNLSIRMTEVALSVATLLVVVVLLAIPPVQLSSIAAGSPAGIAIALGIWAVPTLLGAVALYHVYAGPRRLASYLTGGLSVLTLGIVVLNVSAVLTTDGAFTYGGSGAFAGPIIALFIASLLGFVVLVDTGVTAIRSPTQ</sequence>
<gene>
    <name evidence="2" type="ORF">BN996_00210</name>
</gene>
<evidence type="ECO:0000313" key="3">
    <source>
        <dbReference type="Proteomes" id="UP000198902"/>
    </source>
</evidence>
<name>A0A0D6JLH4_9EURY</name>
<dbReference type="OrthoDB" id="385874at2157"/>
<dbReference type="AlphaFoldDB" id="A0A0D6JLH4"/>
<evidence type="ECO:0000256" key="1">
    <source>
        <dbReference type="SAM" id="Phobius"/>
    </source>
</evidence>
<dbReference type="RefSeq" id="WP_042665032.1">
    <property type="nucleotide sequence ID" value="NZ_CABLRR010000001.1"/>
</dbReference>
<reference evidence="3" key="1">
    <citation type="submission" date="2015-03" db="EMBL/GenBank/DDBJ databases">
        <authorList>
            <person name="Urmite Genomes"/>
        </authorList>
    </citation>
    <scope>NUCLEOTIDE SEQUENCE [LARGE SCALE GENOMIC DNA]</scope>
    <source>
        <strain evidence="3">Arc-Hr</strain>
    </source>
</reference>
<keyword evidence="1" id="KW-0812">Transmembrane</keyword>
<feature type="transmembrane region" description="Helical" evidence="1">
    <location>
        <begin position="45"/>
        <end position="65"/>
    </location>
</feature>
<accession>A0A0D6JLH4</accession>
<keyword evidence="3" id="KW-1185">Reference proteome</keyword>